<dbReference type="Proteomes" id="UP000011115">
    <property type="component" value="Unassembled WGS sequence"/>
</dbReference>
<evidence type="ECO:0000313" key="2">
    <source>
        <dbReference type="EnsemblPlants" id="PGSC0003DMT400086144"/>
    </source>
</evidence>
<protein>
    <submittedName>
        <fullName evidence="2">Gag-pol polyprotein</fullName>
    </submittedName>
</protein>
<feature type="compositionally biased region" description="Low complexity" evidence="1">
    <location>
        <begin position="98"/>
        <end position="110"/>
    </location>
</feature>
<dbReference type="Gramene" id="PGSC0003DMT400086144">
    <property type="protein sequence ID" value="PGSC0003DMT400086144"/>
    <property type="gene ID" value="PGSC0003DMG400035715"/>
</dbReference>
<accession>M1DB29</accession>
<evidence type="ECO:0000256" key="1">
    <source>
        <dbReference type="SAM" id="MobiDB-lite"/>
    </source>
</evidence>
<reference evidence="2" key="2">
    <citation type="submission" date="2015-06" db="UniProtKB">
        <authorList>
            <consortium name="EnsemblPlants"/>
        </authorList>
    </citation>
    <scope>IDENTIFICATION</scope>
    <source>
        <strain evidence="2">DM1-3 516 R44</strain>
    </source>
</reference>
<name>M1DB29_SOLTU</name>
<proteinExistence type="predicted"/>
<dbReference type="AlphaFoldDB" id="M1DB29"/>
<dbReference type="PaxDb" id="4113-PGSC0003DMT400086144"/>
<reference evidence="3" key="1">
    <citation type="journal article" date="2011" name="Nature">
        <title>Genome sequence and analysis of the tuber crop potato.</title>
        <authorList>
            <consortium name="The Potato Genome Sequencing Consortium"/>
        </authorList>
    </citation>
    <scope>NUCLEOTIDE SEQUENCE [LARGE SCALE GENOMIC DNA]</scope>
    <source>
        <strain evidence="3">cv. DM1-3 516 R44</strain>
    </source>
</reference>
<feature type="region of interest" description="Disordered" evidence="1">
    <location>
        <begin position="128"/>
        <end position="162"/>
    </location>
</feature>
<organism evidence="2 3">
    <name type="scientific">Solanum tuberosum</name>
    <name type="common">Potato</name>
    <dbReference type="NCBI Taxonomy" id="4113"/>
    <lineage>
        <taxon>Eukaryota</taxon>
        <taxon>Viridiplantae</taxon>
        <taxon>Streptophyta</taxon>
        <taxon>Embryophyta</taxon>
        <taxon>Tracheophyta</taxon>
        <taxon>Spermatophyta</taxon>
        <taxon>Magnoliopsida</taxon>
        <taxon>eudicotyledons</taxon>
        <taxon>Gunneridae</taxon>
        <taxon>Pentapetalae</taxon>
        <taxon>asterids</taxon>
        <taxon>lamiids</taxon>
        <taxon>Solanales</taxon>
        <taxon>Solanaceae</taxon>
        <taxon>Solanoideae</taxon>
        <taxon>Solaneae</taxon>
        <taxon>Solanum</taxon>
    </lineage>
</organism>
<dbReference type="InParanoid" id="M1DB29"/>
<evidence type="ECO:0000313" key="3">
    <source>
        <dbReference type="Proteomes" id="UP000011115"/>
    </source>
</evidence>
<sequence>MSMILFGVFNLVKTKCRNAMLLEDMNIYRLMTHAQQVEGDKLREMAKDNKKARIGNYEYSQKKSGSENRSQFHQSSTAPAPSSASAPSPWFRQDQKGRASGSKSHGSASGNRSFPTCPKCALAAPSSRLTQLGTSSGTGGGQRQTRLYALQARQDHEDYLDV</sequence>
<keyword evidence="3" id="KW-1185">Reference proteome</keyword>
<feature type="compositionally biased region" description="Basic and acidic residues" evidence="1">
    <location>
        <begin position="153"/>
        <end position="162"/>
    </location>
</feature>
<dbReference type="HOGENOM" id="CLU_043741_0_0_1"/>
<dbReference type="EnsemblPlants" id="PGSC0003DMT400086144">
    <property type="protein sequence ID" value="PGSC0003DMT400086144"/>
    <property type="gene ID" value="PGSC0003DMG400035715"/>
</dbReference>
<feature type="compositionally biased region" description="Low complexity" evidence="1">
    <location>
        <begin position="75"/>
        <end position="89"/>
    </location>
</feature>
<feature type="region of interest" description="Disordered" evidence="1">
    <location>
        <begin position="48"/>
        <end position="115"/>
    </location>
</feature>